<dbReference type="GO" id="GO:0004030">
    <property type="term" value="F:aldehyde dehydrogenase [NAD(P)+] activity"/>
    <property type="evidence" value="ECO:0007669"/>
    <property type="project" value="InterPro"/>
</dbReference>
<gene>
    <name evidence="5" type="ORF">CYPRO_0406</name>
</gene>
<dbReference type="InterPro" id="IPR044148">
    <property type="entry name" value="ALDH_GabD1-like"/>
</dbReference>
<dbReference type="InterPro" id="IPR047110">
    <property type="entry name" value="GABD/Sad-like"/>
</dbReference>
<name>A0A345UGU2_9BACT</name>
<keyword evidence="6" id="KW-1185">Reference proteome</keyword>
<protein>
    <submittedName>
        <fullName evidence="5">Succinate-semialdehyde dehydrogenase / glutarate-semialdehyde dehydrogenase</fullName>
    </submittedName>
</protein>
<dbReference type="SUPFAM" id="SSF53720">
    <property type="entry name" value="ALDH-like"/>
    <property type="match status" value="1"/>
</dbReference>
<dbReference type="PANTHER" id="PTHR43217">
    <property type="entry name" value="SUCCINATE SEMIALDEHYDE DEHYDROGENASE [NAD(P)+] SAD"/>
    <property type="match status" value="1"/>
</dbReference>
<proteinExistence type="inferred from homology"/>
<evidence type="ECO:0000256" key="1">
    <source>
        <dbReference type="ARBA" id="ARBA00009986"/>
    </source>
</evidence>
<evidence type="ECO:0000256" key="2">
    <source>
        <dbReference type="ARBA" id="ARBA00022857"/>
    </source>
</evidence>
<dbReference type="FunFam" id="3.40.309.10:FF:000009">
    <property type="entry name" value="Aldehyde dehydrogenase A"/>
    <property type="match status" value="1"/>
</dbReference>
<dbReference type="RefSeq" id="WP_114983027.1">
    <property type="nucleotide sequence ID" value="NZ_CP027806.1"/>
</dbReference>
<evidence type="ECO:0000313" key="6">
    <source>
        <dbReference type="Proteomes" id="UP000254808"/>
    </source>
</evidence>
<dbReference type="CDD" id="cd07100">
    <property type="entry name" value="ALDH_SSADH1_GabD1"/>
    <property type="match status" value="1"/>
</dbReference>
<dbReference type="InterPro" id="IPR016162">
    <property type="entry name" value="Ald_DH_N"/>
</dbReference>
<dbReference type="OrthoDB" id="9762913at2"/>
<evidence type="ECO:0000256" key="3">
    <source>
        <dbReference type="ARBA" id="ARBA00023002"/>
    </source>
</evidence>
<dbReference type="AlphaFoldDB" id="A0A345UGU2"/>
<dbReference type="Gene3D" id="3.40.605.10">
    <property type="entry name" value="Aldehyde Dehydrogenase, Chain A, domain 1"/>
    <property type="match status" value="1"/>
</dbReference>
<comment type="similarity">
    <text evidence="1">Belongs to the aldehyde dehydrogenase family.</text>
</comment>
<organism evidence="5 6">
    <name type="scientific">Cyclonatronum proteinivorum</name>
    <dbReference type="NCBI Taxonomy" id="1457365"/>
    <lineage>
        <taxon>Bacteria</taxon>
        <taxon>Pseudomonadati</taxon>
        <taxon>Balneolota</taxon>
        <taxon>Balneolia</taxon>
        <taxon>Balneolales</taxon>
        <taxon>Cyclonatronaceae</taxon>
        <taxon>Cyclonatronum</taxon>
    </lineage>
</organism>
<keyword evidence="3" id="KW-0560">Oxidoreductase</keyword>
<sequence length="457" mass="49642">MAFQAVNPATGERSQEYPLHTDAEIESTIEAGQAAWQQWKNEEPENRAACLLKLADLLESDKEKLARLMCDEMGKVLKEGLAEAEKCAWVCRFYAENGASFLKPEPIETEAGSSYVTYRPLGLLFAVMPWNFPLWQVFRFGAPSLMAGNTILLKHAENVPGCADAIVRLIDEAGFPTGALASLRVTHDVAAAIIADDRISGVTLTGSTRAGRNVAEVAARNLKKTVLELGGSDPYLILEDAPLGQTVEACVTSRMLNAGQSCIAAKRFIVTDKIYEAFTRAFTEALQKKVMGDPRHESTDFGPMARADLRDTLHKQVESSLQKGAQLLLGGQVPPGAGAYYPATVLTDVTPGMPAFDEELFGPVAAIIRAKDTDEAVRLANQTRYGLGAAVFTADTAFGEKLAAESLEAGSCFVNDFVRSDPRLPFGGIRESGFGRELARWGMHEFVNVKTVYVKQR</sequence>
<dbReference type="FunFam" id="3.40.605.10:FF:000012">
    <property type="entry name" value="NAD-dependent succinate-semialdehyde dehydrogenase"/>
    <property type="match status" value="1"/>
</dbReference>
<reference evidence="5 6" key="1">
    <citation type="submission" date="2018-03" db="EMBL/GenBank/DDBJ databases">
        <title>Phenotypic and genomic properties of Cyclonatronum proteinivorum gen. nov., sp. nov., a haloalkaliphilic bacteroidete from soda lakes possessing Na+-translocating rhodopsin.</title>
        <authorList>
            <person name="Toshchakov S.V."/>
            <person name="Korzhenkov A."/>
            <person name="Samarov N.I."/>
            <person name="Kublanov I.V."/>
            <person name="Muntyan M.S."/>
            <person name="Sorokin D.Y."/>
        </authorList>
    </citation>
    <scope>NUCLEOTIDE SEQUENCE [LARGE SCALE GENOMIC DNA]</scope>
    <source>
        <strain evidence="5 6">Omega</strain>
    </source>
</reference>
<keyword evidence="2" id="KW-0521">NADP</keyword>
<dbReference type="InterPro" id="IPR016163">
    <property type="entry name" value="Ald_DH_C"/>
</dbReference>
<dbReference type="EMBL" id="CP027806">
    <property type="protein sequence ID" value="AXI99693.1"/>
    <property type="molecule type" value="Genomic_DNA"/>
</dbReference>
<evidence type="ECO:0000259" key="4">
    <source>
        <dbReference type="Pfam" id="PF00171"/>
    </source>
</evidence>
<accession>A0A345UGU2</accession>
<dbReference type="PANTHER" id="PTHR43217:SF1">
    <property type="entry name" value="SUCCINATE SEMIALDEHYDE DEHYDROGENASE [NAD(P)+] SAD"/>
    <property type="match status" value="1"/>
</dbReference>
<evidence type="ECO:0000313" key="5">
    <source>
        <dbReference type="EMBL" id="AXI99693.1"/>
    </source>
</evidence>
<dbReference type="KEGG" id="cprv:CYPRO_0406"/>
<dbReference type="Gene3D" id="3.40.309.10">
    <property type="entry name" value="Aldehyde Dehydrogenase, Chain A, domain 2"/>
    <property type="match status" value="1"/>
</dbReference>
<dbReference type="Pfam" id="PF00171">
    <property type="entry name" value="Aldedh"/>
    <property type="match status" value="1"/>
</dbReference>
<dbReference type="GO" id="GO:0004777">
    <property type="term" value="F:succinate-semialdehyde dehydrogenase (NAD+) activity"/>
    <property type="evidence" value="ECO:0007669"/>
    <property type="project" value="TreeGrafter"/>
</dbReference>
<dbReference type="InterPro" id="IPR015590">
    <property type="entry name" value="Aldehyde_DH_dom"/>
</dbReference>
<dbReference type="InterPro" id="IPR016161">
    <property type="entry name" value="Ald_DH/histidinol_DH"/>
</dbReference>
<feature type="domain" description="Aldehyde dehydrogenase" evidence="4">
    <location>
        <begin position="3"/>
        <end position="452"/>
    </location>
</feature>
<dbReference type="Proteomes" id="UP000254808">
    <property type="component" value="Chromosome"/>
</dbReference>